<reference evidence="1" key="1">
    <citation type="submission" date="2020-05" db="EMBL/GenBank/DDBJ databases">
        <title>Large-scale comparative analyses of tick genomes elucidate their genetic diversity and vector capacities.</title>
        <authorList>
            <person name="Jia N."/>
            <person name="Wang J."/>
            <person name="Shi W."/>
            <person name="Du L."/>
            <person name="Sun Y."/>
            <person name="Zhan W."/>
            <person name="Jiang J."/>
            <person name="Wang Q."/>
            <person name="Zhang B."/>
            <person name="Ji P."/>
            <person name="Sakyi L.B."/>
            <person name="Cui X."/>
            <person name="Yuan T."/>
            <person name="Jiang B."/>
            <person name="Yang W."/>
            <person name="Lam T.T.-Y."/>
            <person name="Chang Q."/>
            <person name="Ding S."/>
            <person name="Wang X."/>
            <person name="Zhu J."/>
            <person name="Ruan X."/>
            <person name="Zhao L."/>
            <person name="Wei J."/>
            <person name="Que T."/>
            <person name="Du C."/>
            <person name="Cheng J."/>
            <person name="Dai P."/>
            <person name="Han X."/>
            <person name="Huang E."/>
            <person name="Gao Y."/>
            <person name="Liu J."/>
            <person name="Shao H."/>
            <person name="Ye R."/>
            <person name="Li L."/>
            <person name="Wei W."/>
            <person name="Wang X."/>
            <person name="Wang C."/>
            <person name="Yang T."/>
            <person name="Huo Q."/>
            <person name="Li W."/>
            <person name="Guo W."/>
            <person name="Chen H."/>
            <person name="Zhou L."/>
            <person name="Ni X."/>
            <person name="Tian J."/>
            <person name="Zhou Y."/>
            <person name="Sheng Y."/>
            <person name="Liu T."/>
            <person name="Pan Y."/>
            <person name="Xia L."/>
            <person name="Li J."/>
            <person name="Zhao F."/>
            <person name="Cao W."/>
        </authorList>
    </citation>
    <scope>NUCLEOTIDE SEQUENCE</scope>
    <source>
        <strain evidence="1">Hyas-2018</strain>
    </source>
</reference>
<evidence type="ECO:0000313" key="2">
    <source>
        <dbReference type="Proteomes" id="UP000821845"/>
    </source>
</evidence>
<proteinExistence type="predicted"/>
<protein>
    <submittedName>
        <fullName evidence="1">Uncharacterized protein</fullName>
    </submittedName>
</protein>
<name>A0ACB7S616_HYAAI</name>
<organism evidence="1 2">
    <name type="scientific">Hyalomma asiaticum</name>
    <name type="common">Tick</name>
    <dbReference type="NCBI Taxonomy" id="266040"/>
    <lineage>
        <taxon>Eukaryota</taxon>
        <taxon>Metazoa</taxon>
        <taxon>Ecdysozoa</taxon>
        <taxon>Arthropoda</taxon>
        <taxon>Chelicerata</taxon>
        <taxon>Arachnida</taxon>
        <taxon>Acari</taxon>
        <taxon>Parasitiformes</taxon>
        <taxon>Ixodida</taxon>
        <taxon>Ixodoidea</taxon>
        <taxon>Ixodidae</taxon>
        <taxon>Hyalomminae</taxon>
        <taxon>Hyalomma</taxon>
    </lineage>
</organism>
<sequence length="358" mass="38281">MPPPPNTDAVQSAQGDGGVAASTHNQVEGEQRESGRGFFESVRGLQVLVVAVVLAFGIILYGIFIGLSEGQTTVGSTAKGQFFTPSGDRDLPSSMDVKTPWHSFNYKQLVVPASISTGASQVKPLEATVVIDGLTVFYREVNPQGAYTDVSVLMLHGVAFTSQTWYNLGTLGNLGLMGYRVAAIDIPGFGNSPPGAIPDKAAFVQHVLAVLRLDNPVIVSPSMSGGLSLPFLIKHWQQMAGYVPVAPVGINVLLHVQCDTGEAPVDVSQVYAQLQAYVPNPIPNLSCIKVPTMVVFGEHDRGSSSAVLNLLPNSVAIEIPKGGHPAYLDDRNLWHQALYNFLLRLRQLRKQPSDTGSL</sequence>
<gene>
    <name evidence="1" type="ORF">HPB50_026821</name>
</gene>
<dbReference type="EMBL" id="CM023486">
    <property type="protein sequence ID" value="KAH6929339.1"/>
    <property type="molecule type" value="Genomic_DNA"/>
</dbReference>
<comment type="caution">
    <text evidence="1">The sequence shown here is derived from an EMBL/GenBank/DDBJ whole genome shotgun (WGS) entry which is preliminary data.</text>
</comment>
<evidence type="ECO:0000313" key="1">
    <source>
        <dbReference type="EMBL" id="KAH6929339.1"/>
    </source>
</evidence>
<dbReference type="Proteomes" id="UP000821845">
    <property type="component" value="Chromosome 6"/>
</dbReference>
<accession>A0ACB7S616</accession>
<keyword evidence="2" id="KW-1185">Reference proteome</keyword>